<dbReference type="SUPFAM" id="SSF158499">
    <property type="entry name" value="DnaD domain-like"/>
    <property type="match status" value="1"/>
</dbReference>
<evidence type="ECO:0000256" key="2">
    <source>
        <dbReference type="SAM" id="MobiDB-lite"/>
    </source>
</evidence>
<dbReference type="InterPro" id="IPR034829">
    <property type="entry name" value="DnaD-like_sf"/>
</dbReference>
<reference evidence="3 4" key="1">
    <citation type="submission" date="2018-03" db="EMBL/GenBank/DDBJ databases">
        <title>The uncultured portion of the human microbiome is neutrally assembled.</title>
        <authorList>
            <person name="Jeraldo P."/>
            <person name="Boardman L."/>
            <person name="White B.A."/>
            <person name="Nelson H."/>
            <person name="Goldenfeld N."/>
            <person name="Chia N."/>
        </authorList>
    </citation>
    <scope>NUCLEOTIDE SEQUENCE [LARGE SCALE GENOMIC DNA]</scope>
    <source>
        <strain evidence="3">CIM:MAG 903</strain>
    </source>
</reference>
<accession>A0A316M0X0</accession>
<gene>
    <name evidence="3" type="ORF">DBY38_12780</name>
</gene>
<feature type="region of interest" description="Disordered" evidence="2">
    <location>
        <begin position="248"/>
        <end position="272"/>
    </location>
</feature>
<dbReference type="NCBIfam" id="TIGR01446">
    <property type="entry name" value="DnaD_dom"/>
    <property type="match status" value="1"/>
</dbReference>
<comment type="similarity">
    <text evidence="1">Belongs to the DnaB/DnaD family.</text>
</comment>
<dbReference type="Gene3D" id="1.10.10.630">
    <property type="entry name" value="DnaD domain-like"/>
    <property type="match status" value="1"/>
</dbReference>
<protein>
    <submittedName>
        <fullName evidence="3">Uncharacterized protein</fullName>
    </submittedName>
</protein>
<dbReference type="Proteomes" id="UP000246114">
    <property type="component" value="Unassembled WGS sequence"/>
</dbReference>
<sequence>MKYTIHGFSQSKAVELGLDNDDLLILRYFIDFKDSGSMVSTIVDDKTFYWVKYEAILEQLPILKLKKDSLYRRLKKMCALGILDHKTVYRNGSYSFYSIGKTYIDLIDSMSKKSLDEEGSDLNPYPLGFKSDTPRKQIRTPTDLNPYHNIHLLKDTSIKDSSIKEREDNNEEQELDKLSLSQDKAVDLYAYVEKITCHPGILNIGALKLAVNQYGYEHTKAAIDKALECNKLDMRYINGILKNWSREGYPKDKPPLPKQQQKQKGNFNNFEQRKYDYNKLEDLFLGKEQYVEGESLVKGD</sequence>
<dbReference type="AlphaFoldDB" id="A0A316M0X0"/>
<evidence type="ECO:0000313" key="3">
    <source>
        <dbReference type="EMBL" id="PWL51814.1"/>
    </source>
</evidence>
<evidence type="ECO:0000256" key="1">
    <source>
        <dbReference type="ARBA" id="ARBA00093462"/>
    </source>
</evidence>
<proteinExistence type="inferred from homology"/>
<name>A0A316M0X0_9CLOT</name>
<dbReference type="EMBL" id="QAMZ01000053">
    <property type="protein sequence ID" value="PWL51814.1"/>
    <property type="molecule type" value="Genomic_DNA"/>
</dbReference>
<evidence type="ECO:0000313" key="4">
    <source>
        <dbReference type="Proteomes" id="UP000246114"/>
    </source>
</evidence>
<comment type="caution">
    <text evidence="3">The sequence shown here is derived from an EMBL/GenBank/DDBJ whole genome shotgun (WGS) entry which is preliminary data.</text>
</comment>
<dbReference type="InterPro" id="IPR006343">
    <property type="entry name" value="DnaB/C_C"/>
</dbReference>
<organism evidence="3 4">
    <name type="scientific">Clostridium cadaveris</name>
    <dbReference type="NCBI Taxonomy" id="1529"/>
    <lineage>
        <taxon>Bacteria</taxon>
        <taxon>Bacillati</taxon>
        <taxon>Bacillota</taxon>
        <taxon>Clostridia</taxon>
        <taxon>Eubacteriales</taxon>
        <taxon>Clostridiaceae</taxon>
        <taxon>Clostridium</taxon>
    </lineage>
</organism>